<evidence type="ECO:0000313" key="9">
    <source>
        <dbReference type="Proteomes" id="UP000242869"/>
    </source>
</evidence>
<feature type="transmembrane region" description="Helical" evidence="6">
    <location>
        <begin position="91"/>
        <end position="112"/>
    </location>
</feature>
<reference evidence="9" key="1">
    <citation type="submission" date="2016-10" db="EMBL/GenBank/DDBJ databases">
        <authorList>
            <person name="Varghese N."/>
            <person name="Submissions S."/>
        </authorList>
    </citation>
    <scope>NUCLEOTIDE SEQUENCE [LARGE SCALE GENOMIC DNA]</scope>
    <source>
        <strain evidence="9">DSM 6150</strain>
    </source>
</reference>
<dbReference type="Gene3D" id="1.10.3730.20">
    <property type="match status" value="1"/>
</dbReference>
<dbReference type="AlphaFoldDB" id="A0A1I4YNS8"/>
<evidence type="ECO:0000256" key="1">
    <source>
        <dbReference type="ARBA" id="ARBA00004141"/>
    </source>
</evidence>
<feature type="transmembrane region" description="Helical" evidence="6">
    <location>
        <begin position="209"/>
        <end position="231"/>
    </location>
</feature>
<keyword evidence="3 6" id="KW-0812">Transmembrane</keyword>
<sequence>MFIHLAGALSLVCIWSTTALSIKWSVVDYHYSAALFFRFALAFVILLMVAAYRGVKIRPSREAWRAWIAGGGYTVFAMICTYWAAQYVNSGLVAVLYGLNPLLAVILASLLLRQKIQRNEVVGCILALGGLAAIFSEHLHLGAEGIPAFLVILLAVTVNSLGAVRLKVHSQGLDTLLVSTGSIGVCVVASAVVWLAYGIPLPAGVPLRATGAIVYLALVGSVFAMSVYFWLIRECRPTQVALIPMIATVSALWFGYALNNEVLTREVLLGTVLIVAGLGVHQMGVLRSR</sequence>
<protein>
    <submittedName>
        <fullName evidence="8">EamA-like transporter family protein</fullName>
    </submittedName>
</protein>
<feature type="domain" description="EamA" evidence="7">
    <location>
        <begin position="148"/>
        <end position="278"/>
    </location>
</feature>
<organism evidence="8 9">
    <name type="scientific">Formivibrio citricus</name>
    <dbReference type="NCBI Taxonomy" id="83765"/>
    <lineage>
        <taxon>Bacteria</taxon>
        <taxon>Pseudomonadati</taxon>
        <taxon>Pseudomonadota</taxon>
        <taxon>Betaproteobacteria</taxon>
        <taxon>Neisseriales</taxon>
        <taxon>Chitinibacteraceae</taxon>
        <taxon>Formivibrio</taxon>
    </lineage>
</organism>
<dbReference type="STRING" id="83765.SAMN05660284_01399"/>
<accession>A0A1I4YNS8</accession>
<feature type="transmembrane region" description="Helical" evidence="6">
    <location>
        <begin position="268"/>
        <end position="286"/>
    </location>
</feature>
<feature type="transmembrane region" description="Helical" evidence="6">
    <location>
        <begin position="145"/>
        <end position="164"/>
    </location>
</feature>
<keyword evidence="9" id="KW-1185">Reference proteome</keyword>
<dbReference type="Pfam" id="PF00892">
    <property type="entry name" value="EamA"/>
    <property type="match status" value="2"/>
</dbReference>
<dbReference type="OrthoDB" id="5186724at2"/>
<dbReference type="SUPFAM" id="SSF103481">
    <property type="entry name" value="Multidrug resistance efflux transporter EmrE"/>
    <property type="match status" value="2"/>
</dbReference>
<dbReference type="InterPro" id="IPR050638">
    <property type="entry name" value="AA-Vitamin_Transporters"/>
</dbReference>
<feature type="transmembrane region" description="Helical" evidence="6">
    <location>
        <begin position="176"/>
        <end position="197"/>
    </location>
</feature>
<dbReference type="Proteomes" id="UP000242869">
    <property type="component" value="Unassembled WGS sequence"/>
</dbReference>
<dbReference type="EMBL" id="FOVE01000008">
    <property type="protein sequence ID" value="SFN39688.1"/>
    <property type="molecule type" value="Genomic_DNA"/>
</dbReference>
<feature type="transmembrane region" description="Helical" evidence="6">
    <location>
        <begin position="121"/>
        <end position="139"/>
    </location>
</feature>
<proteinExistence type="inferred from homology"/>
<evidence type="ECO:0000313" key="8">
    <source>
        <dbReference type="EMBL" id="SFN39688.1"/>
    </source>
</evidence>
<gene>
    <name evidence="8" type="ORF">SAMN05660284_01399</name>
</gene>
<feature type="transmembrane region" description="Helical" evidence="6">
    <location>
        <begin position="64"/>
        <end position="85"/>
    </location>
</feature>
<comment type="subcellular location">
    <subcellularLocation>
        <location evidence="1">Membrane</location>
        <topology evidence="1">Multi-pass membrane protein</topology>
    </subcellularLocation>
</comment>
<name>A0A1I4YNS8_9NEIS</name>
<dbReference type="InterPro" id="IPR000620">
    <property type="entry name" value="EamA_dom"/>
</dbReference>
<evidence type="ECO:0000256" key="2">
    <source>
        <dbReference type="ARBA" id="ARBA00007362"/>
    </source>
</evidence>
<dbReference type="PANTHER" id="PTHR32322:SF2">
    <property type="entry name" value="EAMA DOMAIN-CONTAINING PROTEIN"/>
    <property type="match status" value="1"/>
</dbReference>
<dbReference type="PANTHER" id="PTHR32322">
    <property type="entry name" value="INNER MEMBRANE TRANSPORTER"/>
    <property type="match status" value="1"/>
</dbReference>
<feature type="transmembrane region" description="Helical" evidence="6">
    <location>
        <begin position="29"/>
        <end position="52"/>
    </location>
</feature>
<feature type="transmembrane region" description="Helical" evidence="6">
    <location>
        <begin position="238"/>
        <end position="256"/>
    </location>
</feature>
<keyword evidence="5 6" id="KW-0472">Membrane</keyword>
<evidence type="ECO:0000256" key="4">
    <source>
        <dbReference type="ARBA" id="ARBA00022989"/>
    </source>
</evidence>
<evidence type="ECO:0000256" key="6">
    <source>
        <dbReference type="SAM" id="Phobius"/>
    </source>
</evidence>
<dbReference type="InterPro" id="IPR037185">
    <property type="entry name" value="EmrE-like"/>
</dbReference>
<comment type="similarity">
    <text evidence="2">Belongs to the EamA transporter family.</text>
</comment>
<dbReference type="GO" id="GO:0016020">
    <property type="term" value="C:membrane"/>
    <property type="evidence" value="ECO:0007669"/>
    <property type="project" value="UniProtKB-SubCell"/>
</dbReference>
<evidence type="ECO:0000256" key="5">
    <source>
        <dbReference type="ARBA" id="ARBA00023136"/>
    </source>
</evidence>
<evidence type="ECO:0000256" key="3">
    <source>
        <dbReference type="ARBA" id="ARBA00022692"/>
    </source>
</evidence>
<keyword evidence="4 6" id="KW-1133">Transmembrane helix</keyword>
<dbReference type="RefSeq" id="WP_091193377.1">
    <property type="nucleotide sequence ID" value="NZ_FOVE01000008.1"/>
</dbReference>
<evidence type="ECO:0000259" key="7">
    <source>
        <dbReference type="Pfam" id="PF00892"/>
    </source>
</evidence>
<feature type="domain" description="EamA" evidence="7">
    <location>
        <begin position="8"/>
        <end position="135"/>
    </location>
</feature>